<dbReference type="InterPro" id="IPR057666">
    <property type="entry name" value="DrpA_SLOG"/>
</dbReference>
<dbReference type="KEGG" id="hspo:JGZ69_11080"/>
<feature type="domain" description="Smf/DprA SLOG" evidence="2">
    <location>
        <begin position="76"/>
        <end position="278"/>
    </location>
</feature>
<comment type="similarity">
    <text evidence="1">Belongs to the DprA/Smf family.</text>
</comment>
<evidence type="ECO:0000313" key="3">
    <source>
        <dbReference type="EMBL" id="QQX27243.1"/>
    </source>
</evidence>
<dbReference type="AlphaFoldDB" id="A0AB37HQL6"/>
<evidence type="ECO:0000313" key="4">
    <source>
        <dbReference type="Proteomes" id="UP000595512"/>
    </source>
</evidence>
<dbReference type="EMBL" id="CP066701">
    <property type="protein sequence ID" value="QQX27243.1"/>
    <property type="molecule type" value="Genomic_DNA"/>
</dbReference>
<reference evidence="3 4" key="1">
    <citation type="submission" date="2020-12" db="EMBL/GenBank/DDBJ databases">
        <title>Taxonomic evaluation of the Bacillus sporothermodurans group of bacteria based on whole genome sequences.</title>
        <authorList>
            <person name="Fiedler G."/>
            <person name="Herbstmann A.-D."/>
            <person name="Doll E."/>
            <person name="Wenning M."/>
            <person name="Brinks E."/>
            <person name="Kabisch J."/>
            <person name="Breitenwieser F."/>
            <person name="Lappann M."/>
            <person name="Boehnlein C."/>
            <person name="Franz C."/>
        </authorList>
    </citation>
    <scope>NUCLEOTIDE SEQUENCE [LARGE SCALE GENOMIC DNA]</scope>
    <source>
        <strain evidence="3 4">DSM 10599</strain>
    </source>
</reference>
<dbReference type="NCBIfam" id="TIGR00732">
    <property type="entry name" value="dprA"/>
    <property type="match status" value="1"/>
</dbReference>
<dbReference type="SUPFAM" id="SSF47781">
    <property type="entry name" value="RuvA domain 2-like"/>
    <property type="match status" value="1"/>
</dbReference>
<dbReference type="Proteomes" id="UP000595512">
    <property type="component" value="Chromosome"/>
</dbReference>
<dbReference type="GO" id="GO:0009294">
    <property type="term" value="P:DNA-mediated transformation"/>
    <property type="evidence" value="ECO:0007669"/>
    <property type="project" value="InterPro"/>
</dbReference>
<dbReference type="Pfam" id="PF02481">
    <property type="entry name" value="DNA_processg_A"/>
    <property type="match status" value="1"/>
</dbReference>
<dbReference type="Gene3D" id="3.40.50.450">
    <property type="match status" value="1"/>
</dbReference>
<organism evidence="3 4">
    <name type="scientific">Heyndrickxia sporothermodurans</name>
    <dbReference type="NCBI Taxonomy" id="46224"/>
    <lineage>
        <taxon>Bacteria</taxon>
        <taxon>Bacillati</taxon>
        <taxon>Bacillota</taxon>
        <taxon>Bacilli</taxon>
        <taxon>Bacillales</taxon>
        <taxon>Bacillaceae</taxon>
        <taxon>Heyndrickxia</taxon>
    </lineage>
</organism>
<proteinExistence type="inferred from homology"/>
<evidence type="ECO:0000259" key="2">
    <source>
        <dbReference type="Pfam" id="PF02481"/>
    </source>
</evidence>
<dbReference type="PANTHER" id="PTHR43022:SF1">
    <property type="entry name" value="PROTEIN SMF"/>
    <property type="match status" value="1"/>
</dbReference>
<gene>
    <name evidence="3" type="primary">dprA</name>
    <name evidence="3" type="ORF">JGZ69_11080</name>
</gene>
<dbReference type="RefSeq" id="WP_107920850.1">
    <property type="nucleotide sequence ID" value="NZ_CP066701.1"/>
</dbReference>
<protein>
    <submittedName>
        <fullName evidence="3">DNA-protecting protein DprA</fullName>
    </submittedName>
</protein>
<evidence type="ECO:0000256" key="1">
    <source>
        <dbReference type="ARBA" id="ARBA00006525"/>
    </source>
</evidence>
<dbReference type="SUPFAM" id="SSF102405">
    <property type="entry name" value="MCP/YpsA-like"/>
    <property type="match status" value="1"/>
</dbReference>
<dbReference type="PANTHER" id="PTHR43022">
    <property type="entry name" value="PROTEIN SMF"/>
    <property type="match status" value="1"/>
</dbReference>
<dbReference type="InterPro" id="IPR003488">
    <property type="entry name" value="DprA"/>
</dbReference>
<dbReference type="InterPro" id="IPR010994">
    <property type="entry name" value="RuvA_2-like"/>
</dbReference>
<sequence>MEIFWIWLSLLKNVGPITQKKLINHFQTPKRIYDATEEELRNIKGIRKTAISAIINSKSLNESELIINRMQQNDIKLLTIHDRFYPILAKECKESPVILYYKGNFKKYETAIAVIGSRRCTTYGRNVAEELGEKLAYLNIPIVSGFAKGIDSYVHAACVKEGGYPIIFLGGGVDVCYPKEQRRLYDKILESGIILSQYPPGTLPKPKHFLQRNALISAWSTEVIIVEAGKNSGALWTAQFARNHGRRILAVPNQLYVKEGVGTNQLLEQGAIPFLGIESLDAVKNLPILYEQNLIQKLRSHPILSILTTATSIPKLALQLNMNNEDLMNELFDLELQGKITIRGNIVKKTNGK</sequence>
<name>A0AB37HQL6_9BACI</name>
<accession>A0AB37HQL6</accession>